<feature type="signal peptide" evidence="1">
    <location>
        <begin position="1"/>
        <end position="24"/>
    </location>
</feature>
<dbReference type="PROSITE" id="PS51257">
    <property type="entry name" value="PROKAR_LIPOPROTEIN"/>
    <property type="match status" value="1"/>
</dbReference>
<keyword evidence="1" id="KW-0732">Signal</keyword>
<protein>
    <submittedName>
        <fullName evidence="2">Uncharacterized protein</fullName>
    </submittedName>
</protein>
<dbReference type="RefSeq" id="WP_170037125.1">
    <property type="nucleotide sequence ID" value="NZ_JABDTL010000002.1"/>
</dbReference>
<dbReference type="Proteomes" id="UP000582837">
    <property type="component" value="Unassembled WGS sequence"/>
</dbReference>
<keyword evidence="3" id="KW-1185">Reference proteome</keyword>
<organism evidence="2 3">
    <name type="scientific">Longimicrobium terrae</name>
    <dbReference type="NCBI Taxonomy" id="1639882"/>
    <lineage>
        <taxon>Bacteria</taxon>
        <taxon>Pseudomonadati</taxon>
        <taxon>Gemmatimonadota</taxon>
        <taxon>Longimicrobiia</taxon>
        <taxon>Longimicrobiales</taxon>
        <taxon>Longimicrobiaceae</taxon>
        <taxon>Longimicrobium</taxon>
    </lineage>
</organism>
<gene>
    <name evidence="2" type="ORF">HNQ61_004605</name>
</gene>
<evidence type="ECO:0000313" key="3">
    <source>
        <dbReference type="Proteomes" id="UP000582837"/>
    </source>
</evidence>
<accession>A0A841H5A2</accession>
<comment type="caution">
    <text evidence="2">The sequence shown here is derived from an EMBL/GenBank/DDBJ whole genome shotgun (WGS) entry which is preliminary data.</text>
</comment>
<evidence type="ECO:0000256" key="1">
    <source>
        <dbReference type="SAM" id="SignalP"/>
    </source>
</evidence>
<dbReference type="EMBL" id="JACHIA010000019">
    <property type="protein sequence ID" value="MBB6072939.1"/>
    <property type="molecule type" value="Genomic_DNA"/>
</dbReference>
<feature type="chain" id="PRO_5032675181" evidence="1">
    <location>
        <begin position="25"/>
        <end position="199"/>
    </location>
</feature>
<reference evidence="2 3" key="1">
    <citation type="submission" date="2020-08" db="EMBL/GenBank/DDBJ databases">
        <title>Genomic Encyclopedia of Type Strains, Phase IV (KMG-IV): sequencing the most valuable type-strain genomes for metagenomic binning, comparative biology and taxonomic classification.</title>
        <authorList>
            <person name="Goeker M."/>
        </authorList>
    </citation>
    <scope>NUCLEOTIDE SEQUENCE [LARGE SCALE GENOMIC DNA]</scope>
    <source>
        <strain evidence="2 3">DSM 29007</strain>
    </source>
</reference>
<proteinExistence type="predicted"/>
<sequence length="199" mass="21407">MRLPKHSHRFILALLLTLAGCAAAGHGGSRRATLAEDERAVWSAYLEIARASAEVHGPAVVIDETMLSGSAPERGWLETVEGGFPYAALLDAGARSEARVQFSSVLGAVTGVRWLTNEEREQVFTGSDVQTSARLHEVVPGAIHVISMSRPGFDRTRTHAALAVSTWCGPLCGHGGYVLFRRQPDGRWTRLGGFTDTVS</sequence>
<evidence type="ECO:0000313" key="2">
    <source>
        <dbReference type="EMBL" id="MBB6072939.1"/>
    </source>
</evidence>
<name>A0A841H5A2_9BACT</name>
<dbReference type="AlphaFoldDB" id="A0A841H5A2"/>